<evidence type="ECO:0000256" key="6">
    <source>
        <dbReference type="ARBA" id="ARBA00022781"/>
    </source>
</evidence>
<dbReference type="GO" id="GO:0006754">
    <property type="term" value="P:ATP biosynthetic process"/>
    <property type="evidence" value="ECO:0007669"/>
    <property type="project" value="UniProtKB-KW"/>
</dbReference>
<keyword evidence="7 11" id="KW-1133">Transmembrane helix</keyword>
<keyword evidence="12" id="KW-0496">Mitochondrion</keyword>
<keyword evidence="6" id="KW-0375">Hydrogen ion transport</keyword>
<evidence type="ECO:0000313" key="12">
    <source>
        <dbReference type="EMBL" id="AYH51376.1"/>
    </source>
</evidence>
<evidence type="ECO:0000256" key="2">
    <source>
        <dbReference type="ARBA" id="ARBA00006810"/>
    </source>
</evidence>
<keyword evidence="5 11" id="KW-0812">Transmembrane</keyword>
<keyword evidence="3" id="KW-0813">Transport</keyword>
<evidence type="ECO:0000256" key="8">
    <source>
        <dbReference type="ARBA" id="ARBA00023065"/>
    </source>
</evidence>
<comment type="subcellular location">
    <subcellularLocation>
        <location evidence="1">Membrane</location>
        <topology evidence="1">Multi-pass membrane protein</topology>
    </subcellularLocation>
</comment>
<keyword evidence="4" id="KW-0138">CF(0)</keyword>
<evidence type="ECO:0000256" key="10">
    <source>
        <dbReference type="ARBA" id="ARBA00023310"/>
    </source>
</evidence>
<protein>
    <submittedName>
        <fullName evidence="12">ATP synthase F0 subunit 6</fullName>
    </submittedName>
</protein>
<comment type="similarity">
    <text evidence="2">Belongs to the ATPase A chain family.</text>
</comment>
<organism evidence="12">
    <name type="scientific">Cotylurus marcogliesei</name>
    <dbReference type="NCBI Taxonomy" id="2282156"/>
    <lineage>
        <taxon>Eukaryota</taxon>
        <taxon>Metazoa</taxon>
        <taxon>Spiralia</taxon>
        <taxon>Lophotrochozoa</taxon>
        <taxon>Platyhelminthes</taxon>
        <taxon>Trematoda</taxon>
        <taxon>Digenea</taxon>
        <taxon>Diplostomida</taxon>
        <taxon>Diplostomoidea</taxon>
        <taxon>Strigeidae</taxon>
        <taxon>Cotylurus</taxon>
    </lineage>
</organism>
<evidence type="ECO:0000256" key="5">
    <source>
        <dbReference type="ARBA" id="ARBA00022692"/>
    </source>
</evidence>
<dbReference type="AlphaFoldDB" id="A0A6J3YME1"/>
<keyword evidence="8" id="KW-0406">Ion transport</keyword>
<evidence type="ECO:0000256" key="9">
    <source>
        <dbReference type="ARBA" id="ARBA00023136"/>
    </source>
</evidence>
<keyword evidence="9 11" id="KW-0472">Membrane</keyword>
<dbReference type="InterPro" id="IPR035908">
    <property type="entry name" value="F0_ATP_A_sf"/>
</dbReference>
<keyword evidence="10" id="KW-0066">ATP synthesis</keyword>
<evidence type="ECO:0000256" key="11">
    <source>
        <dbReference type="SAM" id="Phobius"/>
    </source>
</evidence>
<feature type="transmembrane region" description="Helical" evidence="11">
    <location>
        <begin position="140"/>
        <end position="166"/>
    </location>
</feature>
<name>A0A6J3YME1_9TREM</name>
<dbReference type="GO" id="GO:0045259">
    <property type="term" value="C:proton-transporting ATP synthase complex"/>
    <property type="evidence" value="ECO:0007669"/>
    <property type="project" value="UniProtKB-KW"/>
</dbReference>
<feature type="transmembrane region" description="Helical" evidence="11">
    <location>
        <begin position="52"/>
        <end position="70"/>
    </location>
</feature>
<evidence type="ECO:0000256" key="4">
    <source>
        <dbReference type="ARBA" id="ARBA00022547"/>
    </source>
</evidence>
<evidence type="ECO:0000256" key="7">
    <source>
        <dbReference type="ARBA" id="ARBA00022989"/>
    </source>
</evidence>
<sequence>MMGVSRFYILLNSYVASFMGGVSDYFYQFTLAFLFFIFLLLRIPYVFGLGGFFLFLVCLIFPLFLSLMFFRLDVNLRSFFSSFIPGGTPLWIAPFVCLAETISYIVRPFVLLIRPFLNLSIGALGGASLGYLFLKFGGGVIFFLLVLFFYEVFVALVHWFIVCNILSFSVDH</sequence>
<dbReference type="Gene3D" id="1.20.120.220">
    <property type="entry name" value="ATP synthase, F0 complex, subunit A"/>
    <property type="match status" value="1"/>
</dbReference>
<accession>A0A6J3YME1</accession>
<reference evidence="12" key="1">
    <citation type="journal article" date="2018" name="Int. J. Parasitol.">
        <title>Validity of the Diplostomoidea and Diplostomida (Digenea, Platyhelminthes) upheld in phylogenomic analysis.</title>
        <authorList>
            <person name="Locke S.A."/>
            <person name="Van Dam A."/>
            <person name="Caffara M."/>
            <person name="Pinto H.A."/>
            <person name="Lopez-Hernandez D."/>
            <person name="Blanar C.A."/>
        </authorList>
    </citation>
    <scope>NUCLEOTIDE SEQUENCE</scope>
    <source>
        <strain evidence="12">S.IN.Lc.MTL.2.5</strain>
    </source>
</reference>
<feature type="transmembrane region" description="Helical" evidence="11">
    <location>
        <begin position="116"/>
        <end position="134"/>
    </location>
</feature>
<evidence type="ECO:0000256" key="1">
    <source>
        <dbReference type="ARBA" id="ARBA00004141"/>
    </source>
</evidence>
<dbReference type="EMBL" id="MH536509">
    <property type="protein sequence ID" value="AYH51376.1"/>
    <property type="molecule type" value="Genomic_DNA"/>
</dbReference>
<gene>
    <name evidence="12" type="primary">ATP6</name>
</gene>
<dbReference type="SUPFAM" id="SSF81336">
    <property type="entry name" value="F1F0 ATP synthase subunit A"/>
    <property type="match status" value="1"/>
</dbReference>
<proteinExistence type="inferred from homology"/>
<evidence type="ECO:0000256" key="3">
    <source>
        <dbReference type="ARBA" id="ARBA00022448"/>
    </source>
</evidence>
<geneLocation type="mitochondrion" evidence="12"/>
<dbReference type="GO" id="GO:1902600">
    <property type="term" value="P:proton transmembrane transport"/>
    <property type="evidence" value="ECO:0007669"/>
    <property type="project" value="UniProtKB-KW"/>
</dbReference>